<dbReference type="OMA" id="LSQATHM"/>
<dbReference type="InterPro" id="IPR044611">
    <property type="entry name" value="E3A/B/C-like"/>
</dbReference>
<dbReference type="Gene3D" id="3.30.2410.10">
    <property type="entry name" value="Hect, E3 ligase catalytic domain"/>
    <property type="match status" value="1"/>
</dbReference>
<feature type="domain" description="HECT" evidence="6">
    <location>
        <begin position="1"/>
        <end position="68"/>
    </location>
</feature>
<name>U6GKA1_EIMAC</name>
<dbReference type="GO" id="GO:0061630">
    <property type="term" value="F:ubiquitin protein ligase activity"/>
    <property type="evidence" value="ECO:0007669"/>
    <property type="project" value="UniProtKB-EC"/>
</dbReference>
<evidence type="ECO:0000259" key="6">
    <source>
        <dbReference type="PROSITE" id="PS50237"/>
    </source>
</evidence>
<keyword evidence="4 5" id="KW-0833">Ubl conjugation pathway</keyword>
<dbReference type="InterPro" id="IPR000569">
    <property type="entry name" value="HECT_dom"/>
</dbReference>
<dbReference type="EMBL" id="HG670953">
    <property type="protein sequence ID" value="CDI79014.1"/>
    <property type="molecule type" value="Genomic_DNA"/>
</dbReference>
<dbReference type="PANTHER" id="PTHR45700:SF8">
    <property type="entry name" value="HECT-TYPE E3 UBIQUITIN TRANSFERASE"/>
    <property type="match status" value="1"/>
</dbReference>
<organism evidence="7 8">
    <name type="scientific">Eimeria acervulina</name>
    <name type="common">Coccidian parasite</name>
    <dbReference type="NCBI Taxonomy" id="5801"/>
    <lineage>
        <taxon>Eukaryota</taxon>
        <taxon>Sar</taxon>
        <taxon>Alveolata</taxon>
        <taxon>Apicomplexa</taxon>
        <taxon>Conoidasida</taxon>
        <taxon>Coccidia</taxon>
        <taxon>Eucoccidiorida</taxon>
        <taxon>Eimeriorina</taxon>
        <taxon>Eimeriidae</taxon>
        <taxon>Eimeria</taxon>
    </lineage>
</organism>
<dbReference type="PROSITE" id="PS50237">
    <property type="entry name" value="HECT"/>
    <property type="match status" value="1"/>
</dbReference>
<evidence type="ECO:0000256" key="3">
    <source>
        <dbReference type="ARBA" id="ARBA00022679"/>
    </source>
</evidence>
<reference evidence="7" key="2">
    <citation type="submission" date="2013-10" db="EMBL/GenBank/DDBJ databases">
        <authorList>
            <person name="Aslett M."/>
        </authorList>
    </citation>
    <scope>NUCLEOTIDE SEQUENCE [LARGE SCALE GENOMIC DNA]</scope>
    <source>
        <strain evidence="7">Houghton</strain>
    </source>
</reference>
<dbReference type="PANTHER" id="PTHR45700">
    <property type="entry name" value="UBIQUITIN-PROTEIN LIGASE E3C"/>
    <property type="match status" value="1"/>
</dbReference>
<dbReference type="InterPro" id="IPR035983">
    <property type="entry name" value="Hect_E3_ubiquitin_ligase"/>
</dbReference>
<keyword evidence="8" id="KW-1185">Reference proteome</keyword>
<evidence type="ECO:0000256" key="1">
    <source>
        <dbReference type="ARBA" id="ARBA00000885"/>
    </source>
</evidence>
<reference evidence="7" key="1">
    <citation type="submission" date="2013-10" db="EMBL/GenBank/DDBJ databases">
        <title>Genomic analysis of the causative agents of coccidiosis in chickens.</title>
        <authorList>
            <person name="Reid A.J."/>
            <person name="Blake D."/>
            <person name="Billington K."/>
            <person name="Browne H."/>
            <person name="Dunn M."/>
            <person name="Hung S."/>
            <person name="Kawahara F."/>
            <person name="Miranda-Saavedra D."/>
            <person name="Mourier T."/>
            <person name="Nagra H."/>
            <person name="Otto T.D."/>
            <person name="Rawlings N."/>
            <person name="Sanchez A."/>
            <person name="Sanders M."/>
            <person name="Subramaniam C."/>
            <person name="Tay Y."/>
            <person name="Dear P."/>
            <person name="Doerig C."/>
            <person name="Gruber A."/>
            <person name="Parkinson J."/>
            <person name="Shirley M."/>
            <person name="Wan K.L."/>
            <person name="Berriman M."/>
            <person name="Tomley F."/>
            <person name="Pain A."/>
        </authorList>
    </citation>
    <scope>NUCLEOTIDE SEQUENCE [LARGE SCALE GENOMIC DNA]</scope>
    <source>
        <strain evidence="7">Houghton</strain>
    </source>
</reference>
<accession>U6GKA1</accession>
<evidence type="ECO:0000256" key="4">
    <source>
        <dbReference type="ARBA" id="ARBA00022786"/>
    </source>
</evidence>
<dbReference type="Proteomes" id="UP000018050">
    <property type="component" value="Unassembled WGS sequence"/>
</dbReference>
<dbReference type="Pfam" id="PF00632">
    <property type="entry name" value="HECT"/>
    <property type="match status" value="1"/>
</dbReference>
<dbReference type="EC" id="2.3.2.26" evidence="2"/>
<dbReference type="VEuPathDB" id="ToxoDB:EAH_00039180"/>
<gene>
    <name evidence="7" type="ORF">EAH_00039180</name>
</gene>
<dbReference type="RefSeq" id="XP_013250837.1">
    <property type="nucleotide sequence ID" value="XM_013395383.1"/>
</dbReference>
<evidence type="ECO:0000313" key="8">
    <source>
        <dbReference type="Proteomes" id="UP000018050"/>
    </source>
</evidence>
<keyword evidence="3" id="KW-0808">Transferase</keyword>
<dbReference type="GO" id="GO:0000209">
    <property type="term" value="P:protein polyubiquitination"/>
    <property type="evidence" value="ECO:0007669"/>
    <property type="project" value="InterPro"/>
</dbReference>
<evidence type="ECO:0000313" key="7">
    <source>
        <dbReference type="EMBL" id="CDI79014.1"/>
    </source>
</evidence>
<protein>
    <recommendedName>
        <fullName evidence="2">HECT-type E3 ubiquitin transferase</fullName>
        <ecNumber evidence="2">2.3.2.26</ecNumber>
    </recommendedName>
</protein>
<comment type="catalytic activity">
    <reaction evidence="1">
        <text>S-ubiquitinyl-[E2 ubiquitin-conjugating enzyme]-L-cysteine + [acceptor protein]-L-lysine = [E2 ubiquitin-conjugating enzyme]-L-cysteine + N(6)-ubiquitinyl-[acceptor protein]-L-lysine.</text>
        <dbReference type="EC" id="2.3.2.26"/>
    </reaction>
</comment>
<evidence type="ECO:0000256" key="5">
    <source>
        <dbReference type="PROSITE-ProRule" id="PRU00104"/>
    </source>
</evidence>
<dbReference type="GeneID" id="25271988"/>
<dbReference type="SUPFAM" id="SSF56204">
    <property type="entry name" value="Hect, E3 ligase catalytic domain"/>
    <property type="match status" value="1"/>
</dbReference>
<dbReference type="AlphaFoldDB" id="U6GKA1"/>
<proteinExistence type="predicted"/>
<evidence type="ECO:0000256" key="2">
    <source>
        <dbReference type="ARBA" id="ARBA00012485"/>
    </source>
</evidence>
<dbReference type="OrthoDB" id="409931at2759"/>
<sequence length="68" mass="7698">MVIRSDRLPIGGPHALHLTVGRHGLDTDRLPTSHTCFNFLLLPDYSSQEKMQRLLLIAIQNCRGFGLR</sequence>
<feature type="active site" description="Glycyl thioester intermediate" evidence="5">
    <location>
        <position position="36"/>
    </location>
</feature>